<evidence type="ECO:0000256" key="7">
    <source>
        <dbReference type="RuleBase" id="RU361156"/>
    </source>
</evidence>
<dbReference type="PANTHER" id="PTHR11802:SF502">
    <property type="entry name" value="LYSOSOMAL PROTECTIVE PROTEIN"/>
    <property type="match status" value="1"/>
</dbReference>
<dbReference type="Ensembl" id="ENSJHYT00000000658.1">
    <property type="protein sequence ID" value="ENSJHYP00000000513.1"/>
    <property type="gene ID" value="ENSJHYG00000000486.1"/>
</dbReference>
<evidence type="ECO:0000256" key="6">
    <source>
        <dbReference type="ARBA" id="ARBA00061741"/>
    </source>
</evidence>
<feature type="region of interest" description="Disordered" evidence="8">
    <location>
        <begin position="612"/>
        <end position="631"/>
    </location>
</feature>
<dbReference type="SUPFAM" id="SSF53474">
    <property type="entry name" value="alpha/beta-Hydrolases"/>
    <property type="match status" value="1"/>
</dbReference>
<dbReference type="Gene3D" id="3.40.50.1820">
    <property type="entry name" value="alpha/beta hydrolase"/>
    <property type="match status" value="1"/>
</dbReference>
<evidence type="ECO:0000256" key="8">
    <source>
        <dbReference type="SAM" id="MobiDB-lite"/>
    </source>
</evidence>
<dbReference type="Pfam" id="PF00450">
    <property type="entry name" value="Peptidase_S10"/>
    <property type="match status" value="1"/>
</dbReference>
<dbReference type="GO" id="GO:0004185">
    <property type="term" value="F:serine-type carboxypeptidase activity"/>
    <property type="evidence" value="ECO:0007669"/>
    <property type="project" value="UniProtKB-UniRule"/>
</dbReference>
<accession>A0A8C5ID13</accession>
<dbReference type="InterPro" id="IPR029058">
    <property type="entry name" value="AB_hydrolase_fold"/>
</dbReference>
<comment type="function">
    <text evidence="5">Protective protein appears to be essential for both the activity of beta-galactosidase and neuraminidase, it associates with these enzymes and exerts a protective function necessary for their stability and activity. This protein is also a carboxypeptidase and can deamidate tachykinins.</text>
</comment>
<proteinExistence type="inferred from homology"/>
<reference evidence="9" key="2">
    <citation type="submission" date="2025-09" db="UniProtKB">
        <authorList>
            <consortium name="Ensembl"/>
        </authorList>
    </citation>
    <scope>IDENTIFICATION</scope>
</reference>
<reference evidence="9" key="1">
    <citation type="submission" date="2025-08" db="UniProtKB">
        <authorList>
            <consortium name="Ensembl"/>
        </authorList>
    </citation>
    <scope>IDENTIFICATION</scope>
</reference>
<keyword evidence="10" id="KW-1185">Reference proteome</keyword>
<comment type="similarity">
    <text evidence="1 7">Belongs to the peptidase S10 family.</text>
</comment>
<dbReference type="GO" id="GO:1904715">
    <property type="term" value="P:negative regulation of chaperone-mediated autophagy"/>
    <property type="evidence" value="ECO:0007669"/>
    <property type="project" value="UniProtKB-ARBA"/>
</dbReference>
<name>A0A8C5ID13_JUNHY</name>
<dbReference type="AlphaFoldDB" id="A0A8C5ID13"/>
<keyword evidence="2 7" id="KW-0121">Carboxypeptidase</keyword>
<dbReference type="Proteomes" id="UP000694408">
    <property type="component" value="Unplaced"/>
</dbReference>
<comment type="subunit">
    <text evidence="6">Heterodimer of a 32 kDa chain and a 20 kDa chain; disulfide-linked.</text>
</comment>
<dbReference type="InterPro" id="IPR018202">
    <property type="entry name" value="Ser_caboxypep_ser_AS"/>
</dbReference>
<evidence type="ECO:0000313" key="9">
    <source>
        <dbReference type="Ensembl" id="ENSJHYP00000000513.1"/>
    </source>
</evidence>
<evidence type="ECO:0000256" key="3">
    <source>
        <dbReference type="ARBA" id="ARBA00022670"/>
    </source>
</evidence>
<keyword evidence="3 7" id="KW-0645">Protease</keyword>
<dbReference type="EC" id="3.4.16.-" evidence="7"/>
<dbReference type="GO" id="GO:0031647">
    <property type="term" value="P:regulation of protein stability"/>
    <property type="evidence" value="ECO:0007669"/>
    <property type="project" value="UniProtKB-ARBA"/>
</dbReference>
<dbReference type="PROSITE" id="PS00131">
    <property type="entry name" value="CARBOXYPEPT_SER_SER"/>
    <property type="match status" value="1"/>
</dbReference>
<organism evidence="9 10">
    <name type="scientific">Junco hyemalis</name>
    <name type="common">Dark-eyed junco</name>
    <dbReference type="NCBI Taxonomy" id="40217"/>
    <lineage>
        <taxon>Eukaryota</taxon>
        <taxon>Metazoa</taxon>
        <taxon>Chordata</taxon>
        <taxon>Craniata</taxon>
        <taxon>Vertebrata</taxon>
        <taxon>Euteleostomi</taxon>
        <taxon>Archelosauria</taxon>
        <taxon>Archosauria</taxon>
        <taxon>Dinosauria</taxon>
        <taxon>Saurischia</taxon>
        <taxon>Theropoda</taxon>
        <taxon>Coelurosauria</taxon>
        <taxon>Aves</taxon>
        <taxon>Neognathae</taxon>
        <taxon>Neoaves</taxon>
        <taxon>Telluraves</taxon>
        <taxon>Australaves</taxon>
        <taxon>Passeriformes</taxon>
        <taxon>Passerellidae</taxon>
        <taxon>Junco</taxon>
    </lineage>
</organism>
<keyword evidence="4 7" id="KW-0378">Hydrolase</keyword>
<sequence length="656" mass="71900">MVWAGWFASCQSGEAGADWSELGCGRCPAGLTGMAGWAWAAERSPSGRYAASTARHAPAASPARAAPTSCGAAARCAATTGSTAPLSARRQMGPVLLSSLLLLGLGWAAPPDHEVTYLPGLSKQPSFRHFSGYLCAGPGKYLHYWFVEAQSDPQNSPLVLWLNGGPGCSSMEGFLKEHGPFLIQPDGVTLKYNEYAWNKIANILYVESPAGVGFSYSDDKKYATNDTEVAHNNYLALKDFLRLFPEYSKNDLFLTGESYGGVYIPTLAEWVMQDPSLNLKGIAVGNGLSSYEINDNSLVYFAYYHGLLGTELWKDLQAYCCSEGKCNFHDNSNLNCTLKMGEMIQIVEESGLNIYNLYAPCDGGVPGSMRYEGDYLITHDLGNSFIRMPLRFSWRQNLFRMPVARKKVRMDPPCTNSTAPSMYLNSPEVRKALHISPEAPEWQVCSFEVNRGYKRLYMQMNEVYLKLLGATKYRILVYNGDVDMACNFLGDEWFVDSLCQKVQVARRPWLYTENGENQIGGFVKEFTNIAFLTVKVGLRALGARDGAVGGCAGYQGCSQGWVMSAAPHPHCQPPSLSYRELATWCPQTGLLLPSPCSAASLRTSLTKSCRGSARRSSCSHHPTRPHHRHLAQPGLAAARLHHGPAMPAAFSPGWTG</sequence>
<protein>
    <recommendedName>
        <fullName evidence="7">Carboxypeptidase</fullName>
        <ecNumber evidence="7">3.4.16.-</ecNumber>
    </recommendedName>
</protein>
<evidence type="ECO:0000256" key="4">
    <source>
        <dbReference type="ARBA" id="ARBA00022801"/>
    </source>
</evidence>
<dbReference type="GO" id="GO:0006508">
    <property type="term" value="P:proteolysis"/>
    <property type="evidence" value="ECO:0007669"/>
    <property type="project" value="UniProtKB-KW"/>
</dbReference>
<evidence type="ECO:0000256" key="1">
    <source>
        <dbReference type="ARBA" id="ARBA00009431"/>
    </source>
</evidence>
<evidence type="ECO:0000256" key="2">
    <source>
        <dbReference type="ARBA" id="ARBA00022645"/>
    </source>
</evidence>
<evidence type="ECO:0000256" key="5">
    <source>
        <dbReference type="ARBA" id="ARBA00054649"/>
    </source>
</evidence>
<dbReference type="FunFam" id="3.40.50.1820:FF:000335">
    <property type="entry name" value="Carboxypeptidase"/>
    <property type="match status" value="1"/>
</dbReference>
<dbReference type="InterPro" id="IPR001563">
    <property type="entry name" value="Peptidase_S10"/>
</dbReference>
<dbReference type="PRINTS" id="PR00724">
    <property type="entry name" value="CRBOXYPTASEC"/>
</dbReference>
<dbReference type="PANTHER" id="PTHR11802">
    <property type="entry name" value="SERINE PROTEASE FAMILY S10 SERINE CARBOXYPEPTIDASE"/>
    <property type="match status" value="1"/>
</dbReference>
<feature type="compositionally biased region" description="Basic residues" evidence="8">
    <location>
        <begin position="617"/>
        <end position="630"/>
    </location>
</feature>
<evidence type="ECO:0000313" key="10">
    <source>
        <dbReference type="Proteomes" id="UP000694408"/>
    </source>
</evidence>